<name>A0A2R6QEQ0_9APHY</name>
<sequence length="54" mass="5710">MSEDEAMLSAHAEPLLAQEGSFQVALDWKGAGTAIKKGQRQSDLPNLEDLPGTG</sequence>
<evidence type="ECO:0000313" key="3">
    <source>
        <dbReference type="Proteomes" id="UP000186601"/>
    </source>
</evidence>
<accession>A0A2R6QEQ0</accession>
<reference evidence="2 3" key="1">
    <citation type="submission" date="2018-02" db="EMBL/GenBank/DDBJ databases">
        <title>Genome sequence of the basidiomycete white-rot fungus Phlebia centrifuga.</title>
        <authorList>
            <person name="Granchi Z."/>
            <person name="Peng M."/>
            <person name="de Vries R.P."/>
            <person name="Hilden K."/>
            <person name="Makela M.R."/>
            <person name="Grigoriev I."/>
            <person name="Riley R."/>
        </authorList>
    </citation>
    <scope>NUCLEOTIDE SEQUENCE [LARGE SCALE GENOMIC DNA]</scope>
    <source>
        <strain evidence="2 3">FBCC195</strain>
    </source>
</reference>
<dbReference type="AlphaFoldDB" id="A0A2R6QEQ0"/>
<protein>
    <submittedName>
        <fullName evidence="2">Uncharacterized protein</fullName>
    </submittedName>
</protein>
<evidence type="ECO:0000256" key="1">
    <source>
        <dbReference type="SAM" id="MobiDB-lite"/>
    </source>
</evidence>
<feature type="region of interest" description="Disordered" evidence="1">
    <location>
        <begin position="34"/>
        <end position="54"/>
    </location>
</feature>
<evidence type="ECO:0000313" key="2">
    <source>
        <dbReference type="EMBL" id="PSS06630.1"/>
    </source>
</evidence>
<organism evidence="2 3">
    <name type="scientific">Hermanssonia centrifuga</name>
    <dbReference type="NCBI Taxonomy" id="98765"/>
    <lineage>
        <taxon>Eukaryota</taxon>
        <taxon>Fungi</taxon>
        <taxon>Dikarya</taxon>
        <taxon>Basidiomycota</taxon>
        <taxon>Agaricomycotina</taxon>
        <taxon>Agaricomycetes</taxon>
        <taxon>Polyporales</taxon>
        <taxon>Meruliaceae</taxon>
        <taxon>Hermanssonia</taxon>
    </lineage>
</organism>
<dbReference type="EMBL" id="MLYV02000358">
    <property type="protein sequence ID" value="PSS06630.1"/>
    <property type="molecule type" value="Genomic_DNA"/>
</dbReference>
<gene>
    <name evidence="2" type="ORF">PHLCEN_2v3586</name>
</gene>
<proteinExistence type="predicted"/>
<keyword evidence="3" id="KW-1185">Reference proteome</keyword>
<comment type="caution">
    <text evidence="2">The sequence shown here is derived from an EMBL/GenBank/DDBJ whole genome shotgun (WGS) entry which is preliminary data.</text>
</comment>
<dbReference type="Proteomes" id="UP000186601">
    <property type="component" value="Unassembled WGS sequence"/>
</dbReference>